<dbReference type="InterPro" id="IPR040446">
    <property type="entry name" value="RRP7"/>
</dbReference>
<evidence type="ECO:0000256" key="2">
    <source>
        <dbReference type="SAM" id="MobiDB-lite"/>
    </source>
</evidence>
<dbReference type="PANTHER" id="PTHR13191:SF0">
    <property type="entry name" value="RIBOSOMAL RNA-PROCESSING PROTEIN 7 HOMOLOG A-RELATED"/>
    <property type="match status" value="1"/>
</dbReference>
<reference evidence="5 6" key="1">
    <citation type="submission" date="2019-10" db="EMBL/GenBank/DDBJ databases">
        <authorList>
            <person name="Palmer J.M."/>
        </authorList>
    </citation>
    <scope>NUCLEOTIDE SEQUENCE [LARGE SCALE GENOMIC DNA]</scope>
    <source>
        <strain evidence="5 6">TWF506</strain>
    </source>
</reference>
<feature type="region of interest" description="Disordered" evidence="2">
    <location>
        <begin position="253"/>
        <end position="295"/>
    </location>
</feature>
<evidence type="ECO:0000256" key="1">
    <source>
        <dbReference type="ARBA" id="ARBA00006110"/>
    </source>
</evidence>
<feature type="domain" description="Rrp7 RRM-like N-terminal" evidence="4">
    <location>
        <begin position="36"/>
        <end position="203"/>
    </location>
</feature>
<evidence type="ECO:0000313" key="5">
    <source>
        <dbReference type="EMBL" id="KAK6520343.1"/>
    </source>
</evidence>
<dbReference type="GO" id="GO:0006364">
    <property type="term" value="P:rRNA processing"/>
    <property type="evidence" value="ECO:0007669"/>
    <property type="project" value="TreeGrafter"/>
</dbReference>
<proteinExistence type="inferred from homology"/>
<dbReference type="Proteomes" id="UP001307849">
    <property type="component" value="Unassembled WGS sequence"/>
</dbReference>
<dbReference type="InterPro" id="IPR024326">
    <property type="entry name" value="RRP7_C"/>
</dbReference>
<protein>
    <submittedName>
        <fullName evidence="5">Ribosomal RNA-processing protein 7</fullName>
    </submittedName>
</protein>
<feature type="compositionally biased region" description="Basic residues" evidence="2">
    <location>
        <begin position="338"/>
        <end position="348"/>
    </location>
</feature>
<gene>
    <name evidence="5" type="primary">RRP7</name>
    <name evidence="5" type="ORF">TWF506_000617</name>
</gene>
<organism evidence="5 6">
    <name type="scientific">Arthrobotrys conoides</name>
    <dbReference type="NCBI Taxonomy" id="74498"/>
    <lineage>
        <taxon>Eukaryota</taxon>
        <taxon>Fungi</taxon>
        <taxon>Dikarya</taxon>
        <taxon>Ascomycota</taxon>
        <taxon>Pezizomycotina</taxon>
        <taxon>Orbiliomycetes</taxon>
        <taxon>Orbiliales</taxon>
        <taxon>Orbiliaceae</taxon>
        <taxon>Arthrobotrys</taxon>
    </lineage>
</organism>
<dbReference type="CDD" id="cd12293">
    <property type="entry name" value="dRRM_Rrp7p"/>
    <property type="match status" value="1"/>
</dbReference>
<feature type="compositionally biased region" description="Basic and acidic residues" evidence="2">
    <location>
        <begin position="286"/>
        <end position="295"/>
    </location>
</feature>
<dbReference type="AlphaFoldDB" id="A0AAN8NG02"/>
<dbReference type="Pfam" id="PF17799">
    <property type="entry name" value="RRM_Rrp7"/>
    <property type="match status" value="1"/>
</dbReference>
<dbReference type="GO" id="GO:0034456">
    <property type="term" value="C:UTP-C complex"/>
    <property type="evidence" value="ECO:0007669"/>
    <property type="project" value="TreeGrafter"/>
</dbReference>
<dbReference type="PANTHER" id="PTHR13191">
    <property type="entry name" value="RIBOSOMAL RNA PROCESSING PROTEIN 7-RELATED"/>
    <property type="match status" value="1"/>
</dbReference>
<sequence>MPTESSSLDLSAFKVLDPLIIASISLSPSNVAKYHKGLTTLPVRSGSLAEFSPDPIFHYLFVKPHDPQYTPIINAHPNINGRSLYISAIPFDSTVHHLRALFTAIGGGRIETVIFSDEPLPPRSSTADDRDLIRNKKRKRSTPAAPSKQTAETAPWLPLWNRKLHPPGTTAVAVFVDKAACELSMKAVTENSTDNPNLEYFWGSGIGHGNLIPQLGKTRYEDHMESMFPDPEWAQKFVDDSLEAYDNRLKAEEEERRRKANEPDEDGFVTVVRSSRPRPPPSAEEIAERLKKEEKRSQKGFYPNFYRFQQRELKKEQAKHLLSQFEDAKRQVRERKDIRQHRSRYQNA</sequence>
<dbReference type="Pfam" id="PF12923">
    <property type="entry name" value="RRP7"/>
    <property type="match status" value="1"/>
</dbReference>
<evidence type="ECO:0000259" key="3">
    <source>
        <dbReference type="Pfam" id="PF12923"/>
    </source>
</evidence>
<dbReference type="GO" id="GO:0032545">
    <property type="term" value="C:CURI complex"/>
    <property type="evidence" value="ECO:0007669"/>
    <property type="project" value="TreeGrafter"/>
</dbReference>
<dbReference type="EMBL" id="JAVHJM010000001">
    <property type="protein sequence ID" value="KAK6520343.1"/>
    <property type="molecule type" value="Genomic_DNA"/>
</dbReference>
<feature type="compositionally biased region" description="Basic and acidic residues" evidence="2">
    <location>
        <begin position="326"/>
        <end position="337"/>
    </location>
</feature>
<comment type="similarity">
    <text evidence="1">Belongs to the RRP7 family.</text>
</comment>
<accession>A0AAN8NG02</accession>
<feature type="region of interest" description="Disordered" evidence="2">
    <location>
        <begin position="116"/>
        <end position="152"/>
    </location>
</feature>
<feature type="compositionally biased region" description="Basic and acidic residues" evidence="2">
    <location>
        <begin position="253"/>
        <end position="262"/>
    </location>
</feature>
<evidence type="ECO:0000313" key="6">
    <source>
        <dbReference type="Proteomes" id="UP001307849"/>
    </source>
</evidence>
<feature type="domain" description="Ribosomal RNA-processing protein 7 C-terminal" evidence="3">
    <location>
        <begin position="226"/>
        <end position="342"/>
    </location>
</feature>
<name>A0AAN8NG02_9PEZI</name>
<keyword evidence="6" id="KW-1185">Reference proteome</keyword>
<comment type="caution">
    <text evidence="5">The sequence shown here is derived from an EMBL/GenBank/DDBJ whole genome shotgun (WGS) entry which is preliminary data.</text>
</comment>
<evidence type="ECO:0000259" key="4">
    <source>
        <dbReference type="Pfam" id="PF17799"/>
    </source>
</evidence>
<dbReference type="GO" id="GO:0000028">
    <property type="term" value="P:ribosomal small subunit assembly"/>
    <property type="evidence" value="ECO:0007669"/>
    <property type="project" value="TreeGrafter"/>
</dbReference>
<dbReference type="InterPro" id="IPR040447">
    <property type="entry name" value="RRM_Rrp7"/>
</dbReference>
<feature type="region of interest" description="Disordered" evidence="2">
    <location>
        <begin position="324"/>
        <end position="348"/>
    </location>
</feature>
<dbReference type="CDD" id="cd12950">
    <property type="entry name" value="RRP7_Rrp7p"/>
    <property type="match status" value="1"/>
</dbReference>
<dbReference type="Gene3D" id="6.10.250.1770">
    <property type="match status" value="1"/>
</dbReference>